<keyword evidence="1" id="KW-1133">Transmembrane helix</keyword>
<sequence length="41" mass="4766">MMNIPKRKYHYKGADTASESRMFWIMVVIGIALMAAIIFLF</sequence>
<reference evidence="3" key="1">
    <citation type="submission" date="2016-10" db="EMBL/GenBank/DDBJ databases">
        <authorList>
            <person name="Varghese N."/>
            <person name="Submissions S."/>
        </authorList>
    </citation>
    <scope>NUCLEOTIDE SEQUENCE [LARGE SCALE GENOMIC DNA]</scope>
    <source>
        <strain evidence="3">Jip14</strain>
    </source>
</reference>
<protein>
    <submittedName>
        <fullName evidence="2">Uncharacterized protein</fullName>
    </submittedName>
</protein>
<dbReference type="RefSeq" id="WP_262497348.1">
    <property type="nucleotide sequence ID" value="NZ_FNZR01000011.1"/>
</dbReference>
<keyword evidence="1" id="KW-0812">Transmembrane</keyword>
<evidence type="ECO:0000313" key="2">
    <source>
        <dbReference type="EMBL" id="SEL85135.1"/>
    </source>
</evidence>
<dbReference type="STRING" id="332977.SAMN05421740_111116"/>
<accession>A0A1H7TKQ7</accession>
<gene>
    <name evidence="2" type="ORF">SAMN05421740_111116</name>
</gene>
<keyword evidence="3" id="KW-1185">Reference proteome</keyword>
<dbReference type="EMBL" id="FNZR01000011">
    <property type="protein sequence ID" value="SEL85135.1"/>
    <property type="molecule type" value="Genomic_DNA"/>
</dbReference>
<keyword evidence="1" id="KW-0472">Membrane</keyword>
<proteinExistence type="predicted"/>
<evidence type="ECO:0000256" key="1">
    <source>
        <dbReference type="SAM" id="Phobius"/>
    </source>
</evidence>
<name>A0A1H7TKQ7_9SPHI</name>
<feature type="transmembrane region" description="Helical" evidence="1">
    <location>
        <begin position="21"/>
        <end position="40"/>
    </location>
</feature>
<organism evidence="2 3">
    <name type="scientific">Parapedobacter koreensis</name>
    <dbReference type="NCBI Taxonomy" id="332977"/>
    <lineage>
        <taxon>Bacteria</taxon>
        <taxon>Pseudomonadati</taxon>
        <taxon>Bacteroidota</taxon>
        <taxon>Sphingobacteriia</taxon>
        <taxon>Sphingobacteriales</taxon>
        <taxon>Sphingobacteriaceae</taxon>
        <taxon>Parapedobacter</taxon>
    </lineage>
</organism>
<dbReference type="Proteomes" id="UP000198916">
    <property type="component" value="Unassembled WGS sequence"/>
</dbReference>
<evidence type="ECO:0000313" key="3">
    <source>
        <dbReference type="Proteomes" id="UP000198916"/>
    </source>
</evidence>
<dbReference type="AlphaFoldDB" id="A0A1H7TKQ7"/>